<feature type="region of interest" description="Disordered" evidence="1">
    <location>
        <begin position="99"/>
        <end position="138"/>
    </location>
</feature>
<keyword evidence="5" id="KW-1185">Reference proteome</keyword>
<feature type="chain" id="PRO_5040305052" description="DUF6857 domain-containing protein" evidence="2">
    <location>
        <begin position="21"/>
        <end position="248"/>
    </location>
</feature>
<dbReference type="Proteomes" id="UP001152561">
    <property type="component" value="Unassembled WGS sequence"/>
</dbReference>
<dbReference type="EMBL" id="JAJAGQ010000006">
    <property type="protein sequence ID" value="KAJ8560907.1"/>
    <property type="molecule type" value="Genomic_DNA"/>
</dbReference>
<sequence length="248" mass="28222">MAHGIYILTTLFLMLRRCLMLMHLWTRLGEVLCPGIQSLSQTESDAARIRKKWGMAQKPMFVINSAQSQSRKDTAGGFKRLLKFGKKNRGTDSLVDLISANTSEGDDDTEDRRDPYNRSSEYLRKSRMGLSQGHPPDDSLYGDELFSERDEALNVGLWLDEQEQKKKGRAVQQTDSNNQIALALSQLKHANDWLGKLRSKSNLNKDVAETVDRLKQKLYACLLRHLDSAASAFGKQNSLEFLFYLLTY</sequence>
<evidence type="ECO:0000313" key="4">
    <source>
        <dbReference type="EMBL" id="KAJ8560907.1"/>
    </source>
</evidence>
<dbReference type="AlphaFoldDB" id="A0A9Q1RK96"/>
<comment type="caution">
    <text evidence="4">The sequence shown here is derived from an EMBL/GenBank/DDBJ whole genome shotgun (WGS) entry which is preliminary data.</text>
</comment>
<keyword evidence="2" id="KW-0732">Signal</keyword>
<gene>
    <name evidence="4" type="ORF">K7X08_027097</name>
</gene>
<evidence type="ECO:0000256" key="1">
    <source>
        <dbReference type="SAM" id="MobiDB-lite"/>
    </source>
</evidence>
<evidence type="ECO:0000313" key="5">
    <source>
        <dbReference type="Proteomes" id="UP001152561"/>
    </source>
</evidence>
<protein>
    <recommendedName>
        <fullName evidence="3">DUF6857 domain-containing protein</fullName>
    </recommendedName>
</protein>
<dbReference type="InterPro" id="IPR049172">
    <property type="entry name" value="DUF6857_pln"/>
</dbReference>
<organism evidence="4 5">
    <name type="scientific">Anisodus acutangulus</name>
    <dbReference type="NCBI Taxonomy" id="402998"/>
    <lineage>
        <taxon>Eukaryota</taxon>
        <taxon>Viridiplantae</taxon>
        <taxon>Streptophyta</taxon>
        <taxon>Embryophyta</taxon>
        <taxon>Tracheophyta</taxon>
        <taxon>Spermatophyta</taxon>
        <taxon>Magnoliopsida</taxon>
        <taxon>eudicotyledons</taxon>
        <taxon>Gunneridae</taxon>
        <taxon>Pentapetalae</taxon>
        <taxon>asterids</taxon>
        <taxon>lamiids</taxon>
        <taxon>Solanales</taxon>
        <taxon>Solanaceae</taxon>
        <taxon>Solanoideae</taxon>
        <taxon>Hyoscyameae</taxon>
        <taxon>Anisodus</taxon>
    </lineage>
</organism>
<feature type="signal peptide" evidence="2">
    <location>
        <begin position="1"/>
        <end position="20"/>
    </location>
</feature>
<feature type="compositionally biased region" description="Basic and acidic residues" evidence="1">
    <location>
        <begin position="110"/>
        <end position="124"/>
    </location>
</feature>
<dbReference type="PANTHER" id="PTHR31008:SF22">
    <property type="entry name" value="ERECT PANICAL 2"/>
    <property type="match status" value="1"/>
</dbReference>
<dbReference type="Pfam" id="PF21647">
    <property type="entry name" value="DUF6857"/>
    <property type="match status" value="1"/>
</dbReference>
<reference evidence="5" key="1">
    <citation type="journal article" date="2023" name="Proc. Natl. Acad. Sci. U.S.A.">
        <title>Genomic and structural basis for evolution of tropane alkaloid biosynthesis.</title>
        <authorList>
            <person name="Wanga Y.-J."/>
            <person name="Taina T."/>
            <person name="Yua J.-Y."/>
            <person name="Lia J."/>
            <person name="Xua B."/>
            <person name="Chenc J."/>
            <person name="D'Auriad J.C."/>
            <person name="Huanga J.-P."/>
            <person name="Huanga S.-X."/>
        </authorList>
    </citation>
    <scope>NUCLEOTIDE SEQUENCE [LARGE SCALE GENOMIC DNA]</scope>
    <source>
        <strain evidence="5">cv. KIB-2019</strain>
    </source>
</reference>
<accession>A0A9Q1RK96</accession>
<proteinExistence type="predicted"/>
<name>A0A9Q1RK96_9SOLA</name>
<dbReference type="PANTHER" id="PTHR31008">
    <property type="entry name" value="COP1-INTERACTING PROTEIN-RELATED"/>
    <property type="match status" value="1"/>
</dbReference>
<evidence type="ECO:0000256" key="2">
    <source>
        <dbReference type="SAM" id="SignalP"/>
    </source>
</evidence>
<feature type="domain" description="DUF6857" evidence="3">
    <location>
        <begin position="158"/>
        <end position="232"/>
    </location>
</feature>
<evidence type="ECO:0000259" key="3">
    <source>
        <dbReference type="Pfam" id="PF21647"/>
    </source>
</evidence>
<dbReference type="OrthoDB" id="767933at2759"/>